<dbReference type="SUPFAM" id="SSF54928">
    <property type="entry name" value="RNA-binding domain, RBD"/>
    <property type="match status" value="1"/>
</dbReference>
<dbReference type="AlphaFoldDB" id="A0ABC8LHF9"/>
<dbReference type="PROSITE" id="PS50102">
    <property type="entry name" value="RRM"/>
    <property type="match status" value="1"/>
</dbReference>
<feature type="region of interest" description="Disordered" evidence="8">
    <location>
        <begin position="1"/>
        <end position="58"/>
    </location>
</feature>
<feature type="compositionally biased region" description="Acidic residues" evidence="8">
    <location>
        <begin position="34"/>
        <end position="47"/>
    </location>
</feature>
<feature type="compositionally biased region" description="Polar residues" evidence="8">
    <location>
        <begin position="1"/>
        <end position="11"/>
    </location>
</feature>
<dbReference type="SMART" id="SM00386">
    <property type="entry name" value="HAT"/>
    <property type="match status" value="8"/>
</dbReference>
<dbReference type="GO" id="GO:0003723">
    <property type="term" value="F:RNA binding"/>
    <property type="evidence" value="ECO:0007669"/>
    <property type="project" value="UniProtKB-UniRule"/>
</dbReference>
<evidence type="ECO:0000256" key="6">
    <source>
        <dbReference type="ARBA" id="ARBA00023242"/>
    </source>
</evidence>
<feature type="compositionally biased region" description="Polar residues" evidence="8">
    <location>
        <begin position="49"/>
        <end position="58"/>
    </location>
</feature>
<proteinExistence type="predicted"/>
<dbReference type="Gene3D" id="1.25.40.10">
    <property type="entry name" value="Tetratricopeptide repeat domain"/>
    <property type="match status" value="2"/>
</dbReference>
<protein>
    <recommendedName>
        <fullName evidence="9">RRM domain-containing protein</fullName>
    </recommendedName>
</protein>
<evidence type="ECO:0000256" key="1">
    <source>
        <dbReference type="ARBA" id="ARBA00004123"/>
    </source>
</evidence>
<dbReference type="InterPro" id="IPR000504">
    <property type="entry name" value="RRM_dom"/>
</dbReference>
<dbReference type="InterPro" id="IPR008669">
    <property type="entry name" value="LSM_interact"/>
</dbReference>
<keyword evidence="2" id="KW-0507">mRNA processing</keyword>
<feature type="compositionally biased region" description="Polar residues" evidence="8">
    <location>
        <begin position="19"/>
        <end position="30"/>
    </location>
</feature>
<organism evidence="10 11">
    <name type="scientific">Eruca vesicaria subsp. sativa</name>
    <name type="common">Garden rocket</name>
    <name type="synonym">Eruca sativa</name>
    <dbReference type="NCBI Taxonomy" id="29727"/>
    <lineage>
        <taxon>Eukaryota</taxon>
        <taxon>Viridiplantae</taxon>
        <taxon>Streptophyta</taxon>
        <taxon>Embryophyta</taxon>
        <taxon>Tracheophyta</taxon>
        <taxon>Spermatophyta</taxon>
        <taxon>Magnoliopsida</taxon>
        <taxon>eudicotyledons</taxon>
        <taxon>Gunneridae</taxon>
        <taxon>Pentapetalae</taxon>
        <taxon>rosids</taxon>
        <taxon>malvids</taxon>
        <taxon>Brassicales</taxon>
        <taxon>Brassicaceae</taxon>
        <taxon>Brassiceae</taxon>
        <taxon>Eruca</taxon>
    </lineage>
</organism>
<evidence type="ECO:0000256" key="7">
    <source>
        <dbReference type="PROSITE-ProRule" id="PRU00176"/>
    </source>
</evidence>
<feature type="compositionally biased region" description="Basic and acidic residues" evidence="8">
    <location>
        <begin position="804"/>
        <end position="816"/>
    </location>
</feature>
<evidence type="ECO:0000259" key="9">
    <source>
        <dbReference type="PROSITE" id="PS50102"/>
    </source>
</evidence>
<dbReference type="Pfam" id="PF05843">
    <property type="entry name" value="Suf"/>
    <property type="match status" value="1"/>
</dbReference>
<feature type="compositionally biased region" description="Basic and acidic residues" evidence="8">
    <location>
        <begin position="760"/>
        <end position="783"/>
    </location>
</feature>
<feature type="domain" description="RRM" evidence="9">
    <location>
        <begin position="657"/>
        <end position="734"/>
    </location>
</feature>
<evidence type="ECO:0000256" key="2">
    <source>
        <dbReference type="ARBA" id="ARBA00022664"/>
    </source>
</evidence>
<dbReference type="Proteomes" id="UP001642260">
    <property type="component" value="Unassembled WGS sequence"/>
</dbReference>
<dbReference type="EMBL" id="CAKOAT010568487">
    <property type="protein sequence ID" value="CAH8382888.1"/>
    <property type="molecule type" value="Genomic_DNA"/>
</dbReference>
<dbReference type="SMART" id="SM00360">
    <property type="entry name" value="RRM"/>
    <property type="match status" value="1"/>
</dbReference>
<keyword evidence="11" id="KW-1185">Reference proteome</keyword>
<evidence type="ECO:0000313" key="11">
    <source>
        <dbReference type="Proteomes" id="UP001642260"/>
    </source>
</evidence>
<gene>
    <name evidence="10" type="ORF">ERUC_LOCUS35371</name>
</gene>
<evidence type="ECO:0000313" key="10">
    <source>
        <dbReference type="EMBL" id="CAH8382888.1"/>
    </source>
</evidence>
<evidence type="ECO:0000256" key="3">
    <source>
        <dbReference type="ARBA" id="ARBA00022737"/>
    </source>
</evidence>
<sequence length="822" mass="92930">MDDTELLTSSDQKMEEASTENPTPAQTAPPSSDDSGDSDSDSEDEAESNQQIETLESELSANPYNYDAYVQYIKLLRKTANLEKLRQAREAMSAMFPLSPSLWLEWARDEASLASSDNVPEIVKLYERGLSDYQSVSLWCDYLNFLREFDPSVHGYTTDGISKMRSLFERAIPAAGFHVTEGNRIWEGYREFEQGILDTIDKADLEERDKQIQRIRSIFHRHLSVPLKDLSSTLTTYKAWELEQGTDLDIGSDDLSKVSPQVAVANKKAQQMYSERAHLEENISKKDLTDTEKFQQFMSYIKFEQTSGDPTRVQVIYERAVAEFPVSSDLWIDYTSYLDKTLKVGKAITHAYSRATRSCPWTGDLWTRYLLALERGSASEKDIYAVFEKSLQCTFSSFEEYLELYLTRVDGLRRRMLSTSMVETLDYSLIRETFQQASDYLTPQMQNTDGLVRLHAYWANLELNIGKDLAGARGVWDSFLKKSGGMLAAWQAYIDMEVRLGHVKEARSIYRRCYTRKFDGTGSEDICHGWLRFEREHGALEDFDHAVQKVTPRLVELQLIRLQQESTPLKPSAGVKEHNPPKSTREKRKAGPVEEESSAKRQKSKGQKMNDVDAEGKSATAPNKKAIKSETGKTADSNKEESEDTKPGKPKIYTDECTAFLSNLSAKAQEEDIRKFFSDVGGVSSIRILHDKGTGKPRGLAYVDFVDDEHLAAAIAKNRKMLLGKKISIARSNPKKGKKDFTRRGNEGPGNSKDTSQVSDKAKAPLDSEAEGEKRGNEVELRGKNTFAVPRNVKALGFTTPKPIADETPKSNDEFRNMFLKK</sequence>
<evidence type="ECO:0000256" key="5">
    <source>
        <dbReference type="ARBA" id="ARBA00023187"/>
    </source>
</evidence>
<keyword evidence="3" id="KW-0677">Repeat</keyword>
<dbReference type="InterPro" id="IPR035979">
    <property type="entry name" value="RBD_domain_sf"/>
</dbReference>
<dbReference type="InterPro" id="IPR011990">
    <property type="entry name" value="TPR-like_helical_dom_sf"/>
</dbReference>
<dbReference type="Pfam" id="PF00076">
    <property type="entry name" value="RRM_1"/>
    <property type="match status" value="1"/>
</dbReference>
<evidence type="ECO:0000256" key="4">
    <source>
        <dbReference type="ARBA" id="ARBA00022884"/>
    </source>
</evidence>
<accession>A0ABC8LHF9</accession>
<feature type="region of interest" description="Disordered" evidence="8">
    <location>
        <begin position="725"/>
        <end position="822"/>
    </location>
</feature>
<dbReference type="GO" id="GO:0006397">
    <property type="term" value="P:mRNA processing"/>
    <property type="evidence" value="ECO:0007669"/>
    <property type="project" value="UniProtKB-KW"/>
</dbReference>
<dbReference type="InterPro" id="IPR008847">
    <property type="entry name" value="Suf"/>
</dbReference>
<dbReference type="PANTHER" id="PTHR17204">
    <property type="entry name" value="PRE-MRNA PROCESSING PROTEIN PRP39-RELATED"/>
    <property type="match status" value="1"/>
</dbReference>
<keyword evidence="6" id="KW-0539">Nucleus</keyword>
<dbReference type="Pfam" id="PF05391">
    <property type="entry name" value="Lsm_interact"/>
    <property type="match status" value="1"/>
</dbReference>
<dbReference type="InterPro" id="IPR003107">
    <property type="entry name" value="HAT"/>
</dbReference>
<feature type="compositionally biased region" description="Basic and acidic residues" evidence="8">
    <location>
        <begin position="575"/>
        <end position="592"/>
    </location>
</feature>
<dbReference type="GO" id="GO:0008380">
    <property type="term" value="P:RNA splicing"/>
    <property type="evidence" value="ECO:0007669"/>
    <property type="project" value="UniProtKB-KW"/>
</dbReference>
<keyword evidence="5" id="KW-0508">mRNA splicing</keyword>
<feature type="compositionally biased region" description="Basic and acidic residues" evidence="8">
    <location>
        <begin position="627"/>
        <end position="647"/>
    </location>
</feature>
<name>A0ABC8LHF9_ERUVS</name>
<comment type="caution">
    <text evidence="10">The sequence shown here is derived from an EMBL/GenBank/DDBJ whole genome shotgun (WGS) entry which is preliminary data.</text>
</comment>
<dbReference type="SUPFAM" id="SSF48452">
    <property type="entry name" value="TPR-like"/>
    <property type="match status" value="1"/>
</dbReference>
<keyword evidence="4 7" id="KW-0694">RNA-binding</keyword>
<dbReference type="PANTHER" id="PTHR17204:SF25">
    <property type="entry name" value="RRM DOMAIN-CONTAINING PROTEIN"/>
    <property type="match status" value="1"/>
</dbReference>
<feature type="region of interest" description="Disordered" evidence="8">
    <location>
        <begin position="566"/>
        <end position="652"/>
    </location>
</feature>
<evidence type="ECO:0000256" key="8">
    <source>
        <dbReference type="SAM" id="MobiDB-lite"/>
    </source>
</evidence>
<dbReference type="Gene3D" id="3.30.70.330">
    <property type="match status" value="1"/>
</dbReference>
<dbReference type="GO" id="GO:0005634">
    <property type="term" value="C:nucleus"/>
    <property type="evidence" value="ECO:0007669"/>
    <property type="project" value="UniProtKB-SubCell"/>
</dbReference>
<reference evidence="10 11" key="1">
    <citation type="submission" date="2022-03" db="EMBL/GenBank/DDBJ databases">
        <authorList>
            <person name="Macdonald S."/>
            <person name="Ahmed S."/>
            <person name="Newling K."/>
        </authorList>
    </citation>
    <scope>NUCLEOTIDE SEQUENCE [LARGE SCALE GENOMIC DNA]</scope>
</reference>
<comment type="subcellular location">
    <subcellularLocation>
        <location evidence="1">Nucleus</location>
    </subcellularLocation>
</comment>
<dbReference type="InterPro" id="IPR012677">
    <property type="entry name" value="Nucleotide-bd_a/b_plait_sf"/>
</dbReference>